<dbReference type="InterPro" id="IPR036291">
    <property type="entry name" value="NAD(P)-bd_dom_sf"/>
</dbReference>
<organism evidence="3 4">
    <name type="scientific">Methanospirillum hungatei JF-1 (strain ATCC 27890 / DSM 864 / NBRC 100397 / JF-1)</name>
    <dbReference type="NCBI Taxonomy" id="323259"/>
    <lineage>
        <taxon>Archaea</taxon>
        <taxon>Methanobacteriati</taxon>
        <taxon>Methanobacteriota</taxon>
        <taxon>Stenosarchaea group</taxon>
        <taxon>Methanomicrobia</taxon>
        <taxon>Methanomicrobiales</taxon>
        <taxon>Methanospirillaceae</taxon>
        <taxon>Methanospirillum</taxon>
    </lineage>
</organism>
<evidence type="ECO:0000313" key="4">
    <source>
        <dbReference type="Proteomes" id="UP000001941"/>
    </source>
</evidence>
<evidence type="ECO:0000256" key="1">
    <source>
        <dbReference type="ARBA" id="ARBA00007637"/>
    </source>
</evidence>
<name>Q2FS05_METHJ</name>
<sequence length="343" mass="37825">MSGNNQKNVLVTGAAGFIGTHVVRELQKTQDEYNIVALDDLSGGFIENIPQGVTFIQGSVSDANLITELFTKYKFEYVYHLGAYAAEGLSHFIRRFNYTNNLIGSINLINEAVKVGTKCFVFTSSIAVYGAIEPPMTEEKTPHPEDPYGISKLAVELDLMAAHSMFGLNYVIFRPHNVYGEYQNLSDPYRNVIGIFMKQIFEGQPMTIFGDGEQQRAFSYVGDIIPLIVQSPTIPGALNNVFNVGADKPYTVNELASKVAIALGKPDHPTVHLPPRNEVGIAYSDHSKAKSVFGDSPHTSLDDGLEKMAAWAKTTTIRPLKPFTAIEVGKNMPPSWIKYLDNQ</sequence>
<dbReference type="GeneID" id="3922342"/>
<accession>Q2FS05</accession>
<comment type="similarity">
    <text evidence="1">Belongs to the NAD(P)-dependent epimerase/dehydratase family.</text>
</comment>
<dbReference type="EMBL" id="CP000254">
    <property type="protein sequence ID" value="ABD42771.1"/>
    <property type="molecule type" value="Genomic_DNA"/>
</dbReference>
<dbReference type="HOGENOM" id="CLU_007383_1_7_2"/>
<dbReference type="eggNOG" id="arCOG01369">
    <property type="taxonomic scope" value="Archaea"/>
</dbReference>
<dbReference type="EnsemblBacteria" id="ABD42771">
    <property type="protein sequence ID" value="ABD42771"/>
    <property type="gene ID" value="Mhun_3084"/>
</dbReference>
<evidence type="ECO:0000313" key="3">
    <source>
        <dbReference type="EMBL" id="ABD42771.1"/>
    </source>
</evidence>
<keyword evidence="4" id="KW-1185">Reference proteome</keyword>
<dbReference type="Gene3D" id="3.40.50.720">
    <property type="entry name" value="NAD(P)-binding Rossmann-like Domain"/>
    <property type="match status" value="1"/>
</dbReference>
<dbReference type="STRING" id="323259.Mhun_3084"/>
<dbReference type="KEGG" id="mhu:Mhun_3084"/>
<dbReference type="SUPFAM" id="SSF51735">
    <property type="entry name" value="NAD(P)-binding Rossmann-fold domains"/>
    <property type="match status" value="1"/>
</dbReference>
<proteinExistence type="inferred from homology"/>
<dbReference type="PANTHER" id="PTHR43000">
    <property type="entry name" value="DTDP-D-GLUCOSE 4,6-DEHYDRATASE-RELATED"/>
    <property type="match status" value="1"/>
</dbReference>
<protein>
    <submittedName>
        <fullName evidence="3">NAD-dependent epimerase/dehydratase</fullName>
    </submittedName>
</protein>
<dbReference type="AlphaFoldDB" id="Q2FS05"/>
<dbReference type="InterPro" id="IPR001509">
    <property type="entry name" value="Epimerase_deHydtase"/>
</dbReference>
<evidence type="ECO:0000259" key="2">
    <source>
        <dbReference type="Pfam" id="PF01370"/>
    </source>
</evidence>
<feature type="domain" description="NAD-dependent epimerase/dehydratase" evidence="2">
    <location>
        <begin position="9"/>
        <end position="245"/>
    </location>
</feature>
<gene>
    <name evidence="3" type="ordered locus">Mhun_3084</name>
</gene>
<reference evidence="4" key="1">
    <citation type="journal article" date="2016" name="Stand. Genomic Sci.">
        <title>Complete genome sequence of Methanospirillum hungatei type strain JF1.</title>
        <authorList>
            <person name="Gunsalus R.P."/>
            <person name="Cook L.E."/>
            <person name="Crable B."/>
            <person name="Rohlin L."/>
            <person name="McDonald E."/>
            <person name="Mouttaki H."/>
            <person name="Sieber J.R."/>
            <person name="Poweleit N."/>
            <person name="Zhou H."/>
            <person name="Lapidus A.L."/>
            <person name="Daligault H.E."/>
            <person name="Land M."/>
            <person name="Gilna P."/>
            <person name="Ivanova N."/>
            <person name="Kyrpides N."/>
            <person name="Culley D.E."/>
            <person name="McInerney M.J."/>
        </authorList>
    </citation>
    <scope>NUCLEOTIDE SEQUENCE [LARGE SCALE GENOMIC DNA]</scope>
    <source>
        <strain evidence="4">ATCC 27890 / DSM 864 / NBRC 100397 / JF-1</strain>
    </source>
</reference>
<dbReference type="Proteomes" id="UP000001941">
    <property type="component" value="Chromosome"/>
</dbReference>
<dbReference type="InParanoid" id="Q2FS05"/>
<dbReference type="OrthoDB" id="4907at2157"/>
<dbReference type="RefSeq" id="WP_011450022.1">
    <property type="nucleotide sequence ID" value="NC_007796.1"/>
</dbReference>
<dbReference type="Pfam" id="PF01370">
    <property type="entry name" value="Epimerase"/>
    <property type="match status" value="1"/>
</dbReference>